<evidence type="ECO:0000313" key="3">
    <source>
        <dbReference type="Proteomes" id="UP000256679"/>
    </source>
</evidence>
<feature type="transmembrane region" description="Helical" evidence="1">
    <location>
        <begin position="20"/>
        <end position="39"/>
    </location>
</feature>
<dbReference type="RefSeq" id="WP_115756043.1">
    <property type="nucleotide sequence ID" value="NZ_QFCQ01000057.1"/>
</dbReference>
<reference evidence="2 3" key="1">
    <citation type="submission" date="2018-05" db="EMBL/GenBank/DDBJ databases">
        <title>Whole genome sequencing of Paracoccus thiocyanatus SST.</title>
        <authorList>
            <person name="Ghosh W."/>
            <person name="Rameez M.J."/>
            <person name="Roy C."/>
        </authorList>
    </citation>
    <scope>NUCLEOTIDE SEQUENCE [LARGE SCALE GENOMIC DNA]</scope>
    <source>
        <strain evidence="2 3">SST</strain>
    </source>
</reference>
<organism evidence="2 3">
    <name type="scientific">Paracoccus thiocyanatus</name>
    <dbReference type="NCBI Taxonomy" id="34006"/>
    <lineage>
        <taxon>Bacteria</taxon>
        <taxon>Pseudomonadati</taxon>
        <taxon>Pseudomonadota</taxon>
        <taxon>Alphaproteobacteria</taxon>
        <taxon>Rhodobacterales</taxon>
        <taxon>Paracoccaceae</taxon>
        <taxon>Paracoccus</taxon>
    </lineage>
</organism>
<keyword evidence="1" id="KW-1133">Transmembrane helix</keyword>
<dbReference type="AlphaFoldDB" id="A0A3D8PCH1"/>
<keyword evidence="3" id="KW-1185">Reference proteome</keyword>
<gene>
    <name evidence="2" type="ORF">DIE28_10830</name>
</gene>
<dbReference type="EMBL" id="QFCQ01000057">
    <property type="protein sequence ID" value="RDW12961.1"/>
    <property type="molecule type" value="Genomic_DNA"/>
</dbReference>
<accession>A0A3D8PCH1</accession>
<feature type="transmembrane region" description="Helical" evidence="1">
    <location>
        <begin position="72"/>
        <end position="97"/>
    </location>
</feature>
<protein>
    <submittedName>
        <fullName evidence="2">Uncharacterized protein</fullName>
    </submittedName>
</protein>
<keyword evidence="1" id="KW-0472">Membrane</keyword>
<feature type="transmembrane region" description="Helical" evidence="1">
    <location>
        <begin position="45"/>
        <end position="65"/>
    </location>
</feature>
<proteinExistence type="predicted"/>
<comment type="caution">
    <text evidence="2">The sequence shown here is derived from an EMBL/GenBank/DDBJ whole genome shotgun (WGS) entry which is preliminary data.</text>
</comment>
<name>A0A3D8PCH1_9RHOB</name>
<evidence type="ECO:0000313" key="2">
    <source>
        <dbReference type="EMBL" id="RDW12961.1"/>
    </source>
</evidence>
<keyword evidence="1" id="KW-0812">Transmembrane</keyword>
<dbReference type="Proteomes" id="UP000256679">
    <property type="component" value="Unassembled WGS sequence"/>
</dbReference>
<evidence type="ECO:0000256" key="1">
    <source>
        <dbReference type="SAM" id="Phobius"/>
    </source>
</evidence>
<sequence>MANWWKVLSQTEITETHERVVSILVAVLSMILAVLTLFGVAQGNVANWVGVLVALAGLMSILVSLERMFHNVHIAAFIVLSGLFFLVAVIGAVGLMIH</sequence>